<proteinExistence type="predicted"/>
<reference evidence="2" key="1">
    <citation type="submission" date="2020-07" db="EMBL/GenBank/DDBJ databases">
        <title>Multicomponent nature underlies the extraordinary mechanical properties of spider dragline silk.</title>
        <authorList>
            <person name="Kono N."/>
            <person name="Nakamura H."/>
            <person name="Mori M."/>
            <person name="Yoshida Y."/>
            <person name="Ohtoshi R."/>
            <person name="Malay A.D."/>
            <person name="Moran D.A.P."/>
            <person name="Tomita M."/>
            <person name="Numata K."/>
            <person name="Arakawa K."/>
        </authorList>
    </citation>
    <scope>NUCLEOTIDE SEQUENCE</scope>
</reference>
<evidence type="ECO:0000313" key="3">
    <source>
        <dbReference type="Proteomes" id="UP000887116"/>
    </source>
</evidence>
<dbReference type="EMBL" id="BMAO01019214">
    <property type="protein sequence ID" value="GFR29095.1"/>
    <property type="molecule type" value="Genomic_DNA"/>
</dbReference>
<feature type="region of interest" description="Disordered" evidence="1">
    <location>
        <begin position="1"/>
        <end position="23"/>
    </location>
</feature>
<dbReference type="AlphaFoldDB" id="A0A8X6M0T9"/>
<feature type="compositionally biased region" description="Basic and acidic residues" evidence="1">
    <location>
        <begin position="7"/>
        <end position="23"/>
    </location>
</feature>
<comment type="caution">
    <text evidence="2">The sequence shown here is derived from an EMBL/GenBank/DDBJ whole genome shotgun (WGS) entry which is preliminary data.</text>
</comment>
<organism evidence="2 3">
    <name type="scientific">Trichonephila clavata</name>
    <name type="common">Joro spider</name>
    <name type="synonym">Nephila clavata</name>
    <dbReference type="NCBI Taxonomy" id="2740835"/>
    <lineage>
        <taxon>Eukaryota</taxon>
        <taxon>Metazoa</taxon>
        <taxon>Ecdysozoa</taxon>
        <taxon>Arthropoda</taxon>
        <taxon>Chelicerata</taxon>
        <taxon>Arachnida</taxon>
        <taxon>Araneae</taxon>
        <taxon>Araneomorphae</taxon>
        <taxon>Entelegynae</taxon>
        <taxon>Araneoidea</taxon>
        <taxon>Nephilidae</taxon>
        <taxon>Trichonephila</taxon>
    </lineage>
</organism>
<evidence type="ECO:0000256" key="1">
    <source>
        <dbReference type="SAM" id="MobiDB-lite"/>
    </source>
</evidence>
<protein>
    <submittedName>
        <fullName evidence="2">Uncharacterized protein</fullName>
    </submittedName>
</protein>
<sequence>MASFHKFVIDKRQTPLSHEHSTNRQEIDDINVAPYVLSMGGWIIPLYELLLKRATYYNYAQLVDLGSKFELFGLFFIPDE</sequence>
<dbReference type="Proteomes" id="UP000887116">
    <property type="component" value="Unassembled WGS sequence"/>
</dbReference>
<evidence type="ECO:0000313" key="2">
    <source>
        <dbReference type="EMBL" id="GFR29095.1"/>
    </source>
</evidence>
<keyword evidence="3" id="KW-1185">Reference proteome</keyword>
<gene>
    <name evidence="2" type="ORF">TNCT_600921</name>
</gene>
<accession>A0A8X6M0T9</accession>
<name>A0A8X6M0T9_TRICU</name>